<dbReference type="SUPFAM" id="SSF52172">
    <property type="entry name" value="CheY-like"/>
    <property type="match status" value="1"/>
</dbReference>
<feature type="domain" description="ANTAR" evidence="1">
    <location>
        <begin position="142"/>
        <end position="198"/>
    </location>
</feature>
<accession>A0ABS3J543</accession>
<dbReference type="Gene3D" id="3.40.50.2300">
    <property type="match status" value="1"/>
</dbReference>
<gene>
    <name evidence="2" type="ORF">J1C47_14200</name>
</gene>
<dbReference type="SMART" id="SM01012">
    <property type="entry name" value="ANTAR"/>
    <property type="match status" value="1"/>
</dbReference>
<comment type="caution">
    <text evidence="2">The sequence shown here is derived from an EMBL/GenBank/DDBJ whole genome shotgun (WGS) entry which is preliminary data.</text>
</comment>
<reference evidence="2 3" key="1">
    <citation type="submission" date="2021-03" db="EMBL/GenBank/DDBJ databases">
        <title>Whole genome sequence of Jiella sp. MQZ13P-4.</title>
        <authorList>
            <person name="Tuo L."/>
        </authorList>
    </citation>
    <scope>NUCLEOTIDE SEQUENCE [LARGE SCALE GENOMIC DNA]</scope>
    <source>
        <strain evidence="2 3">MQZ13P-4</strain>
    </source>
</reference>
<dbReference type="InterPro" id="IPR011006">
    <property type="entry name" value="CheY-like_superfamily"/>
</dbReference>
<name>A0ABS3J543_9HYPH</name>
<sequence length="219" mass="23589">MVPGRFVQNFSHRRAILVSNDDRAIATLTATLGRLGLTVSHRPTKDEAADLSQEPLQAAEVVLFVDGDLARAPVLPLSDGSGPMPRVPVVGLVGVEAPSRLRALMQTGATAFLAKPVYAGSVFSALYLAVNEHAAKADQLAAIGAHETRRRQRRFVIKAVLKLMRERGLDDDDAAFAILRRESMQARLSIEAYCQFVVQRSAALSESGADGPLMSRSAE</sequence>
<dbReference type="EMBL" id="JAFMPY010000014">
    <property type="protein sequence ID" value="MBO0904794.1"/>
    <property type="molecule type" value="Genomic_DNA"/>
</dbReference>
<dbReference type="Gene3D" id="1.10.10.10">
    <property type="entry name" value="Winged helix-like DNA-binding domain superfamily/Winged helix DNA-binding domain"/>
    <property type="match status" value="1"/>
</dbReference>
<dbReference type="Proteomes" id="UP000664288">
    <property type="component" value="Unassembled WGS sequence"/>
</dbReference>
<organism evidence="2 3">
    <name type="scientific">Jiella sonneratiae</name>
    <dbReference type="NCBI Taxonomy" id="2816856"/>
    <lineage>
        <taxon>Bacteria</taxon>
        <taxon>Pseudomonadati</taxon>
        <taxon>Pseudomonadota</taxon>
        <taxon>Alphaproteobacteria</taxon>
        <taxon>Hyphomicrobiales</taxon>
        <taxon>Aurantimonadaceae</taxon>
        <taxon>Jiella</taxon>
    </lineage>
</organism>
<protein>
    <submittedName>
        <fullName evidence="2">ANTAR domain-containing protein</fullName>
    </submittedName>
</protein>
<dbReference type="Pfam" id="PF03861">
    <property type="entry name" value="ANTAR"/>
    <property type="match status" value="1"/>
</dbReference>
<keyword evidence="3" id="KW-1185">Reference proteome</keyword>
<evidence type="ECO:0000313" key="2">
    <source>
        <dbReference type="EMBL" id="MBO0904794.1"/>
    </source>
</evidence>
<dbReference type="RefSeq" id="WP_207351430.1">
    <property type="nucleotide sequence ID" value="NZ_JAFMPY010000014.1"/>
</dbReference>
<dbReference type="InterPro" id="IPR036388">
    <property type="entry name" value="WH-like_DNA-bd_sf"/>
</dbReference>
<evidence type="ECO:0000313" key="3">
    <source>
        <dbReference type="Proteomes" id="UP000664288"/>
    </source>
</evidence>
<proteinExistence type="predicted"/>
<evidence type="ECO:0000259" key="1">
    <source>
        <dbReference type="SMART" id="SM01012"/>
    </source>
</evidence>
<dbReference type="InterPro" id="IPR005561">
    <property type="entry name" value="ANTAR"/>
</dbReference>